<feature type="transmembrane region" description="Helical" evidence="1">
    <location>
        <begin position="21"/>
        <end position="38"/>
    </location>
</feature>
<accession>A0A1F6G9B8</accession>
<reference evidence="2 3" key="1">
    <citation type="journal article" date="2016" name="Nat. Commun.">
        <title>Thousands of microbial genomes shed light on interconnected biogeochemical processes in an aquifer system.</title>
        <authorList>
            <person name="Anantharaman K."/>
            <person name="Brown C.T."/>
            <person name="Hug L.A."/>
            <person name="Sharon I."/>
            <person name="Castelle C.J."/>
            <person name="Probst A.J."/>
            <person name="Thomas B.C."/>
            <person name="Singh A."/>
            <person name="Wilkins M.J."/>
            <person name="Karaoz U."/>
            <person name="Brodie E.L."/>
            <person name="Williams K.H."/>
            <person name="Hubbard S.S."/>
            <person name="Banfield J.F."/>
        </authorList>
    </citation>
    <scope>NUCLEOTIDE SEQUENCE [LARGE SCALE GENOMIC DNA]</scope>
</reference>
<comment type="caution">
    <text evidence="2">The sequence shown here is derived from an EMBL/GenBank/DDBJ whole genome shotgun (WGS) entry which is preliminary data.</text>
</comment>
<protein>
    <submittedName>
        <fullName evidence="2">Uncharacterized protein</fullName>
    </submittedName>
</protein>
<sequence>MATKAFNKIELVLEYIVSEPLRATFVVGGSILLLTFMIDQANQFLPGIIMMKYLVPFVPPFFITRTAKRVNQRKAEYQFIKDAKPYIFVAFPVEPSVACLLKTRAEMFSDSAAQHFGAPLDLLAQAEALPRTFFPVAGEREAIAQALLDSFQQHGVRGSIENLPLTILPQGQTQAIPYVINSVLTLNSGRLKWQATLTKH</sequence>
<keyword evidence="1" id="KW-0472">Membrane</keyword>
<evidence type="ECO:0000313" key="3">
    <source>
        <dbReference type="Proteomes" id="UP000178449"/>
    </source>
</evidence>
<feature type="transmembrane region" description="Helical" evidence="1">
    <location>
        <begin position="44"/>
        <end position="64"/>
    </location>
</feature>
<dbReference type="EMBL" id="MFNE01000035">
    <property type="protein sequence ID" value="OGG94694.1"/>
    <property type="molecule type" value="Genomic_DNA"/>
</dbReference>
<evidence type="ECO:0000313" key="2">
    <source>
        <dbReference type="EMBL" id="OGG94694.1"/>
    </source>
</evidence>
<dbReference type="STRING" id="1817772.A2527_05700"/>
<evidence type="ECO:0000256" key="1">
    <source>
        <dbReference type="SAM" id="Phobius"/>
    </source>
</evidence>
<gene>
    <name evidence="2" type="ORF">A2527_05700</name>
</gene>
<keyword evidence="1" id="KW-1133">Transmembrane helix</keyword>
<name>A0A1F6G9B8_9PROT</name>
<keyword evidence="1" id="KW-0812">Transmembrane</keyword>
<proteinExistence type="predicted"/>
<dbReference type="AlphaFoldDB" id="A0A1F6G9B8"/>
<organism evidence="2 3">
    <name type="scientific">Candidatus Lambdaproteobacteria bacterium RIFOXYD2_FULL_50_16</name>
    <dbReference type="NCBI Taxonomy" id="1817772"/>
    <lineage>
        <taxon>Bacteria</taxon>
        <taxon>Pseudomonadati</taxon>
        <taxon>Pseudomonadota</taxon>
        <taxon>Candidatus Lambdaproteobacteria</taxon>
    </lineage>
</organism>
<dbReference type="Proteomes" id="UP000178449">
    <property type="component" value="Unassembled WGS sequence"/>
</dbReference>